<evidence type="ECO:0000313" key="2">
    <source>
        <dbReference type="EMBL" id="OFA02128.1"/>
    </source>
</evidence>
<evidence type="ECO:0000313" key="3">
    <source>
        <dbReference type="Proteomes" id="UP000175989"/>
    </source>
</evidence>
<dbReference type="AlphaFoldDB" id="A0A1E7WRM9"/>
<gene>
    <name evidence="2" type="ORF">DUPY_20120</name>
</gene>
<name>A0A1E7WRM9_9BURK</name>
<dbReference type="PATRIC" id="fig|762836.4.peg.2088"/>
<evidence type="ECO:0000256" key="1">
    <source>
        <dbReference type="SAM" id="SignalP"/>
    </source>
</evidence>
<dbReference type="Proteomes" id="UP000175989">
    <property type="component" value="Unassembled WGS sequence"/>
</dbReference>
<reference evidence="3" key="1">
    <citation type="journal article" date="2016" name="Front. Microbiol.">
        <title>Molecular Keys to the Janthinobacterium and Duganella spp. Interaction with the Plant Pathogen Fusarium graminearum.</title>
        <authorList>
            <person name="Haack F.S."/>
            <person name="Poehlein A."/>
            <person name="Kroger C."/>
            <person name="Voigt C.A."/>
            <person name="Piepenbring M."/>
            <person name="Bode H.B."/>
            <person name="Daniel R."/>
            <person name="Schafer W."/>
            <person name="Streit W.R."/>
        </authorList>
    </citation>
    <scope>NUCLEOTIDE SEQUENCE [LARGE SCALE GENOMIC DNA]</scope>
    <source>
        <strain evidence="3">T54</strain>
    </source>
</reference>
<dbReference type="RefSeq" id="WP_070247709.1">
    <property type="nucleotide sequence ID" value="NZ_LROM01000077.1"/>
</dbReference>
<comment type="caution">
    <text evidence="2">The sequence shown here is derived from an EMBL/GenBank/DDBJ whole genome shotgun (WGS) entry which is preliminary data.</text>
</comment>
<evidence type="ECO:0008006" key="4">
    <source>
        <dbReference type="Google" id="ProtNLM"/>
    </source>
</evidence>
<keyword evidence="1" id="KW-0732">Signal</keyword>
<keyword evidence="3" id="KW-1185">Reference proteome</keyword>
<feature type="signal peptide" evidence="1">
    <location>
        <begin position="1"/>
        <end position="21"/>
    </location>
</feature>
<protein>
    <recommendedName>
        <fullName evidence="4">Tetratricopeptide repeat protein</fullName>
    </recommendedName>
</protein>
<feature type="chain" id="PRO_5009207561" description="Tetratricopeptide repeat protein" evidence="1">
    <location>
        <begin position="22"/>
        <end position="804"/>
    </location>
</feature>
<organism evidence="2 3">
    <name type="scientific">Duganella phyllosphaerae</name>
    <dbReference type="NCBI Taxonomy" id="762836"/>
    <lineage>
        <taxon>Bacteria</taxon>
        <taxon>Pseudomonadati</taxon>
        <taxon>Pseudomonadota</taxon>
        <taxon>Betaproteobacteria</taxon>
        <taxon>Burkholderiales</taxon>
        <taxon>Oxalobacteraceae</taxon>
        <taxon>Telluria group</taxon>
        <taxon>Duganella</taxon>
    </lineage>
</organism>
<accession>A0A1E7WRM9</accession>
<proteinExistence type="predicted"/>
<dbReference type="EMBL" id="LROM01000077">
    <property type="protein sequence ID" value="OFA02128.1"/>
    <property type="molecule type" value="Genomic_DNA"/>
</dbReference>
<sequence>MKRPLLTLATLLMLTGGHAVASGGGDDPTDEFVNRSRTDVALGRYQAGHLGVVLPSYVRSNLFTAWRAVMLGAPGLRAAPNAAGGLALVEERRSGGWQDQQKGGDIYKAWRAAVRGALKREMEPAPDADPLVNSYLNCPVASYQFATHTLGDLSARADATPARLAAWVATQREVFKACGDDPLDRKNAYQQTRKSVQPAPLAAAEPLFWRQVQEYQLGSAAFYSEDYARSTALFDKIGATEGHPMRAWGDYLALRSQGRAALYVPGTPDERWRAREAQAKESPADQAARQARQQQALADVEARVGRIVANPALAARHGDSRAIGRILQARFTPVERYAEVSRLLDDPRNDPYLDDRLGDWLALADRLAETPAATPARPAQRPASSLVDWVMTVQQCAPYYPDDNSEYATKVAETCAPSRTHAHERWRHYAKAGNAAQARAWLFASAMISGKLAPEMEQALLQVAPSAPEYLTVRYALARHYRLAGQAEKARALGEAELTGALLSSTASDSARNLFLQERFAVATSLTDAARYLLRSRGYKVDSDTGEPAAVQDPYTVARGRLAADGKRWLNAGLAASDLLTLAADRQLPAEERGRIALIALMRFDMTGQYQAAVKATQLVEANAPELAPVMKRYRELTPNAERHHWLLLTALKYGFSPMRNTWALPVPYVPRAVEETRADMWCKMPSSGEKEYQENGWSGQSVWVEQAPTMPQVAGVDAARRKAELAQLGALKTATGYLGDHVLQRVAAKPKDADLPWLLHVVVRSTRGGCLDDDAKALSKKAYTTLHKRYGNSEWAKKTPYFY</sequence>
<dbReference type="OrthoDB" id="8858713at2"/>